<keyword evidence="3" id="KW-1185">Reference proteome</keyword>
<dbReference type="SUPFAM" id="SSF51735">
    <property type="entry name" value="NAD(P)-binding Rossmann-fold domains"/>
    <property type="match status" value="1"/>
</dbReference>
<dbReference type="Proteomes" id="UP001526246">
    <property type="component" value="Unassembled WGS sequence"/>
</dbReference>
<proteinExistence type="predicted"/>
<dbReference type="EMBL" id="JAPDOB010000001">
    <property type="protein sequence ID" value="MCW3796412.1"/>
    <property type="molecule type" value="Genomic_DNA"/>
</dbReference>
<feature type="domain" description="NAD-dependent epimerase/dehydratase" evidence="1">
    <location>
        <begin position="13"/>
        <end position="217"/>
    </location>
</feature>
<dbReference type="CDD" id="cd05271">
    <property type="entry name" value="NDUFA9_like_SDR_a"/>
    <property type="match status" value="1"/>
</dbReference>
<organism evidence="2 3">
    <name type="scientific">Sphingomonas arvum</name>
    <dbReference type="NCBI Taxonomy" id="2992113"/>
    <lineage>
        <taxon>Bacteria</taxon>
        <taxon>Pseudomonadati</taxon>
        <taxon>Pseudomonadota</taxon>
        <taxon>Alphaproteobacteria</taxon>
        <taxon>Sphingomonadales</taxon>
        <taxon>Sphingomonadaceae</taxon>
        <taxon>Sphingomonas</taxon>
    </lineage>
</organism>
<gene>
    <name evidence="2" type="ORF">OMW55_01120</name>
</gene>
<dbReference type="Gene3D" id="3.40.50.720">
    <property type="entry name" value="NAD(P)-binding Rossmann-like Domain"/>
    <property type="match status" value="1"/>
</dbReference>
<sequence length="323" mass="34707">MTDPASDWRNRIITVLGGGGFIGRYVCEQLFHSGVRLRVAQRNPRKAWFLQPLAAVGQLDLVPIDMNKPGSLERAIDGAWGVVNLVGAFSGNLQQVHADSAGRAAELAARTGAESFVHVSAINADPDSPSVYGSTKGRGEQAVRAAFPNATIVRPSLVFGPEDQLTNRFANMARLPILPVLAPTRRFQPVYVRDLAEAIAEAAQDPEEHGGETYEIGGPEVMTMHELNARIAEAAGHSPGIVDLPDFVGAAMSKLGFLPGAPLTRDQWLMLANDNVVHDGMPGLEAFGITPTPLDVVAPDWLDRFQPGGRFQRNHRRSQASAG</sequence>
<dbReference type="InterPro" id="IPR036291">
    <property type="entry name" value="NAD(P)-bd_dom_sf"/>
</dbReference>
<evidence type="ECO:0000259" key="1">
    <source>
        <dbReference type="Pfam" id="PF01370"/>
    </source>
</evidence>
<dbReference type="Pfam" id="PF01370">
    <property type="entry name" value="Epimerase"/>
    <property type="match status" value="1"/>
</dbReference>
<protein>
    <submittedName>
        <fullName evidence="2">Complex I NDUFA9 subunit family protein</fullName>
    </submittedName>
</protein>
<dbReference type="PANTHER" id="PTHR12126">
    <property type="entry name" value="NADH-UBIQUINONE OXIDOREDUCTASE 39 KDA SUBUNIT-RELATED"/>
    <property type="match status" value="1"/>
</dbReference>
<comment type="caution">
    <text evidence="2">The sequence shown here is derived from an EMBL/GenBank/DDBJ whole genome shotgun (WGS) entry which is preliminary data.</text>
</comment>
<dbReference type="InterPro" id="IPR051207">
    <property type="entry name" value="ComplexI_NDUFA9_subunit"/>
</dbReference>
<dbReference type="InterPro" id="IPR001509">
    <property type="entry name" value="Epimerase_deHydtase"/>
</dbReference>
<reference evidence="2 3" key="1">
    <citation type="submission" date="2022-10" db="EMBL/GenBank/DDBJ databases">
        <title>Sphingomonas sp.</title>
        <authorList>
            <person name="Jin C."/>
        </authorList>
    </citation>
    <scope>NUCLEOTIDE SEQUENCE [LARGE SCALE GENOMIC DNA]</scope>
    <source>
        <strain evidence="2 3">BN140010</strain>
    </source>
</reference>
<dbReference type="RefSeq" id="WP_264880169.1">
    <property type="nucleotide sequence ID" value="NZ_JAPDOB010000001.1"/>
</dbReference>
<dbReference type="PANTHER" id="PTHR12126:SF11">
    <property type="entry name" value="NADH DEHYDROGENASE [UBIQUINONE] 1 ALPHA SUBCOMPLEX SUBUNIT 9, MITOCHONDRIAL"/>
    <property type="match status" value="1"/>
</dbReference>
<accession>A0ABT3JBH5</accession>
<name>A0ABT3JBH5_9SPHN</name>
<evidence type="ECO:0000313" key="2">
    <source>
        <dbReference type="EMBL" id="MCW3796412.1"/>
    </source>
</evidence>
<evidence type="ECO:0000313" key="3">
    <source>
        <dbReference type="Proteomes" id="UP001526246"/>
    </source>
</evidence>